<dbReference type="InterPro" id="IPR039357">
    <property type="entry name" value="SRD5A/TECR"/>
</dbReference>
<evidence type="ECO:0000256" key="10">
    <source>
        <dbReference type="ARBA" id="ARBA00022989"/>
    </source>
</evidence>
<name>F6QCA4_MONDO</name>
<keyword evidence="13 18" id="KW-0472">Membrane</keyword>
<dbReference type="Proteomes" id="UP000002280">
    <property type="component" value="Chromosome 3"/>
</dbReference>
<evidence type="ECO:0000256" key="4">
    <source>
        <dbReference type="ARBA" id="ARBA00022692"/>
    </source>
</evidence>
<dbReference type="STRING" id="13616.ENSMODP00000002491"/>
<sequence>MTLVAGLGNLELFSFLMGLSGPIFWVVQTFVGSPYGRHASASFGPPLPVKLAWSLQELPSLLVPLYVVTCTPAKHFSHWPNRILLAMFVFHYLQRALIFPFLIRGGKPVPLFIFLSAFLFCTFNGFLQSQYLSNYAEYSDNWIKDPRFIIGCAIWLMGMLINVYSDNILRNLRKPGETGYKIPRGGLFEYVTAANFSGEVIEWYGYALACWSLEGIAFALFTTFNLCVRAKYHHRWYLEKFEEYPKLRENYNSVFILSTSSAIFSSTFTIKGLK</sequence>
<dbReference type="GO" id="GO:0008584">
    <property type="term" value="P:male gonad development"/>
    <property type="evidence" value="ECO:0000318"/>
    <property type="project" value="GO_Central"/>
</dbReference>
<dbReference type="InterPro" id="IPR016636">
    <property type="entry name" value="3-oxo-5-alpha-steroid_4-DH"/>
</dbReference>
<reference evidence="20 21" key="1">
    <citation type="journal article" date="2007" name="Nature">
        <title>Genome of the marsupial Monodelphis domestica reveals innovation in non-coding sequences.</title>
        <authorList>
            <person name="Mikkelsen T.S."/>
            <person name="Wakefield M.J."/>
            <person name="Aken B."/>
            <person name="Amemiya C.T."/>
            <person name="Chang J.L."/>
            <person name="Duke S."/>
            <person name="Garber M."/>
            <person name="Gentles A.J."/>
            <person name="Goodstadt L."/>
            <person name="Heger A."/>
            <person name="Jurka J."/>
            <person name="Kamal M."/>
            <person name="Mauceli E."/>
            <person name="Searle S.M."/>
            <person name="Sharpe T."/>
            <person name="Baker M.L."/>
            <person name="Batzer M.A."/>
            <person name="Benos P.V."/>
            <person name="Belov K."/>
            <person name="Clamp M."/>
            <person name="Cook A."/>
            <person name="Cuff J."/>
            <person name="Das R."/>
            <person name="Davidow L."/>
            <person name="Deakin J.E."/>
            <person name="Fazzari M.J."/>
            <person name="Glass J.L."/>
            <person name="Grabherr M."/>
            <person name="Greally J.M."/>
            <person name="Gu W."/>
            <person name="Hore T.A."/>
            <person name="Huttley G.A."/>
            <person name="Kleber M."/>
            <person name="Jirtle R.L."/>
            <person name="Koina E."/>
            <person name="Lee J.T."/>
            <person name="Mahony S."/>
            <person name="Marra M.A."/>
            <person name="Miller R.D."/>
            <person name="Nicholls R.D."/>
            <person name="Oda M."/>
            <person name="Papenfuss A.T."/>
            <person name="Parra Z.E."/>
            <person name="Pollock D.D."/>
            <person name="Ray D.A."/>
            <person name="Schein J.E."/>
            <person name="Speed T.P."/>
            <person name="Thompson K."/>
            <person name="VandeBerg J.L."/>
            <person name="Wade C.M."/>
            <person name="Walker J.A."/>
            <person name="Waters P.D."/>
            <person name="Webber C."/>
            <person name="Weidman J.R."/>
            <person name="Xie X."/>
            <person name="Zody M.C."/>
            <person name="Baldwin J."/>
            <person name="Abdouelleil A."/>
            <person name="Abdulkadir J."/>
            <person name="Abebe A."/>
            <person name="Abera B."/>
            <person name="Abreu J."/>
            <person name="Acer S.C."/>
            <person name="Aftuck L."/>
            <person name="Alexander A."/>
            <person name="An P."/>
            <person name="Anderson E."/>
            <person name="Anderson S."/>
            <person name="Arachi H."/>
            <person name="Azer M."/>
            <person name="Bachantsang P."/>
            <person name="Barry A."/>
            <person name="Bayul T."/>
            <person name="Berlin A."/>
            <person name="Bessette D."/>
            <person name="Bloom T."/>
            <person name="Bloom T."/>
            <person name="Boguslavskiy L."/>
            <person name="Bonnet C."/>
            <person name="Boukhgalter B."/>
            <person name="Bourzgui I."/>
            <person name="Brown A."/>
            <person name="Cahill P."/>
            <person name="Channer S."/>
            <person name="Cheshatsang Y."/>
            <person name="Chuda L."/>
            <person name="Citroen M."/>
            <person name="Collymore A."/>
            <person name="Cooke P."/>
            <person name="Costello M."/>
            <person name="D'Aco K."/>
            <person name="Daza R."/>
            <person name="De Haan G."/>
            <person name="DeGray S."/>
            <person name="DeMaso C."/>
            <person name="Dhargay N."/>
            <person name="Dooley K."/>
            <person name="Dooley E."/>
            <person name="Doricent M."/>
            <person name="Dorje P."/>
            <person name="Dorjee K."/>
            <person name="Dupes A."/>
            <person name="Elong R."/>
            <person name="Falk J."/>
            <person name="Farina A."/>
            <person name="Faro S."/>
            <person name="Ferguson D."/>
            <person name="Fisher S."/>
            <person name="Foley C.D."/>
            <person name="Franke A."/>
            <person name="Friedrich D."/>
            <person name="Gadbois L."/>
            <person name="Gearin G."/>
            <person name="Gearin C.R."/>
            <person name="Giannoukos G."/>
            <person name="Goode T."/>
            <person name="Graham J."/>
            <person name="Grandbois E."/>
            <person name="Grewal S."/>
            <person name="Gyaltsen K."/>
            <person name="Hafez N."/>
            <person name="Hagos B."/>
            <person name="Hall J."/>
            <person name="Henson C."/>
            <person name="Hollinger A."/>
            <person name="Honan T."/>
            <person name="Huard M.D."/>
            <person name="Hughes L."/>
            <person name="Hurhula B."/>
            <person name="Husby M.E."/>
            <person name="Kamat A."/>
            <person name="Kanga B."/>
            <person name="Kashin S."/>
            <person name="Khazanovich D."/>
            <person name="Kisner P."/>
            <person name="Lance K."/>
            <person name="Lara M."/>
            <person name="Lee W."/>
            <person name="Lennon N."/>
            <person name="Letendre F."/>
            <person name="LeVine R."/>
            <person name="Lipovsky A."/>
            <person name="Liu X."/>
            <person name="Liu J."/>
            <person name="Liu S."/>
            <person name="Lokyitsang T."/>
            <person name="Lokyitsang Y."/>
            <person name="Lubonja R."/>
            <person name="Lui A."/>
            <person name="MacDonald P."/>
            <person name="Magnisalis V."/>
            <person name="Maru K."/>
            <person name="Matthews C."/>
            <person name="McCusker W."/>
            <person name="McDonough S."/>
            <person name="Mehta T."/>
            <person name="Meldrim J."/>
            <person name="Meneus L."/>
            <person name="Mihai O."/>
            <person name="Mihalev A."/>
            <person name="Mihova T."/>
            <person name="Mittelman R."/>
            <person name="Mlenga V."/>
            <person name="Montmayeur A."/>
            <person name="Mulrain L."/>
            <person name="Navidi A."/>
            <person name="Naylor J."/>
            <person name="Negash T."/>
            <person name="Nguyen T."/>
            <person name="Nguyen N."/>
            <person name="Nicol R."/>
            <person name="Norbu C."/>
            <person name="Norbu N."/>
            <person name="Novod N."/>
            <person name="O'Neill B."/>
            <person name="Osman S."/>
            <person name="Markiewicz E."/>
            <person name="Oyono O.L."/>
            <person name="Patti C."/>
            <person name="Phunkhang P."/>
            <person name="Pierre F."/>
            <person name="Priest M."/>
            <person name="Raghuraman S."/>
            <person name="Rege F."/>
            <person name="Reyes R."/>
            <person name="Rise C."/>
            <person name="Rogov P."/>
            <person name="Ross K."/>
            <person name="Ryan E."/>
            <person name="Settipalli S."/>
            <person name="Shea T."/>
            <person name="Sherpa N."/>
            <person name="Shi L."/>
            <person name="Shih D."/>
            <person name="Sparrow T."/>
            <person name="Spaulding J."/>
            <person name="Stalker J."/>
            <person name="Stange-Thomann N."/>
            <person name="Stavropoulos S."/>
            <person name="Stone C."/>
            <person name="Strader C."/>
            <person name="Tesfaye S."/>
            <person name="Thomson T."/>
            <person name="Thoulutsang Y."/>
            <person name="Thoulutsang D."/>
            <person name="Topham K."/>
            <person name="Topping I."/>
            <person name="Tsamla T."/>
            <person name="Vassiliev H."/>
            <person name="Vo A."/>
            <person name="Wangchuk T."/>
            <person name="Wangdi T."/>
            <person name="Weiand M."/>
            <person name="Wilkinson J."/>
            <person name="Wilson A."/>
            <person name="Yadav S."/>
            <person name="Young G."/>
            <person name="Yu Q."/>
            <person name="Zembek L."/>
            <person name="Zhong D."/>
            <person name="Zimmer A."/>
            <person name="Zwirko Z."/>
            <person name="Jaffe D.B."/>
            <person name="Alvarez P."/>
            <person name="Brockman W."/>
            <person name="Butler J."/>
            <person name="Chin C."/>
            <person name="Gnerre S."/>
            <person name="MacCallum I."/>
            <person name="Graves J.A."/>
            <person name="Ponting C.P."/>
            <person name="Breen M."/>
            <person name="Samollow P.B."/>
            <person name="Lander E.S."/>
            <person name="Lindblad-Toh K."/>
        </authorList>
    </citation>
    <scope>NUCLEOTIDE SEQUENCE [LARGE SCALE GENOMIC DNA]</scope>
</reference>
<dbReference type="OMA" id="IASNFHF"/>
<evidence type="ECO:0000256" key="2">
    <source>
        <dbReference type="ARBA" id="ARBA00004477"/>
    </source>
</evidence>
<dbReference type="GO" id="GO:0043025">
    <property type="term" value="C:neuronal cell body"/>
    <property type="evidence" value="ECO:0000318"/>
    <property type="project" value="GO_Central"/>
</dbReference>
<evidence type="ECO:0000256" key="12">
    <source>
        <dbReference type="ARBA" id="ARBA00023098"/>
    </source>
</evidence>
<dbReference type="PROSITE" id="PS50244">
    <property type="entry name" value="S5A_REDUCTASE"/>
    <property type="match status" value="1"/>
</dbReference>
<keyword evidence="9" id="KW-0726">Sexual differentiation</keyword>
<gene>
    <name evidence="20" type="primary">SRD5A1</name>
</gene>
<dbReference type="HOGENOM" id="CLU_065395_1_1_1"/>
<proteinExistence type="inferred from homology"/>
<dbReference type="FunCoup" id="F6QCA4">
    <property type="interactions" value="215"/>
</dbReference>
<keyword evidence="6" id="KW-0256">Endoplasmic reticulum</keyword>
<comment type="similarity">
    <text evidence="3 18">Belongs to the steroid 5-alpha reductase family.</text>
</comment>
<evidence type="ECO:0000256" key="16">
    <source>
        <dbReference type="ARBA" id="ARBA00049166"/>
    </source>
</evidence>
<dbReference type="GeneTree" id="ENSGT00950000182886"/>
<organism evidence="20 21">
    <name type="scientific">Monodelphis domestica</name>
    <name type="common">Gray short-tailed opossum</name>
    <dbReference type="NCBI Taxonomy" id="13616"/>
    <lineage>
        <taxon>Eukaryota</taxon>
        <taxon>Metazoa</taxon>
        <taxon>Chordata</taxon>
        <taxon>Craniata</taxon>
        <taxon>Vertebrata</taxon>
        <taxon>Euteleostomi</taxon>
        <taxon>Mammalia</taxon>
        <taxon>Metatheria</taxon>
        <taxon>Didelphimorphia</taxon>
        <taxon>Didelphidae</taxon>
        <taxon>Monodelphis</taxon>
    </lineage>
</organism>
<dbReference type="Gene3D" id="1.20.120.1630">
    <property type="match status" value="1"/>
</dbReference>
<evidence type="ECO:0000256" key="14">
    <source>
        <dbReference type="ARBA" id="ARBA00037789"/>
    </source>
</evidence>
<evidence type="ECO:0000256" key="13">
    <source>
        <dbReference type="ARBA" id="ARBA00023136"/>
    </source>
</evidence>
<keyword evidence="8" id="KW-0521">NADP</keyword>
<dbReference type="InParanoid" id="F6QCA4"/>
<keyword evidence="10 18" id="KW-1133">Transmembrane helix</keyword>
<evidence type="ECO:0000256" key="1">
    <source>
        <dbReference type="ARBA" id="ARBA00004154"/>
    </source>
</evidence>
<dbReference type="GO" id="GO:0030154">
    <property type="term" value="P:cell differentiation"/>
    <property type="evidence" value="ECO:0007669"/>
    <property type="project" value="UniProtKB-KW"/>
</dbReference>
<accession>F6QCA4</accession>
<keyword evidence="11" id="KW-0560">Oxidoreductase</keyword>
<evidence type="ECO:0000256" key="18">
    <source>
        <dbReference type="PIRNR" id="PIRNR015596"/>
    </source>
</evidence>
<reference evidence="20" key="2">
    <citation type="submission" date="2025-08" db="UniProtKB">
        <authorList>
            <consortium name="Ensembl"/>
        </authorList>
    </citation>
    <scope>IDENTIFICATION</scope>
</reference>
<comment type="subcellular location">
    <subcellularLocation>
        <location evidence="2">Endoplasmic reticulum membrane</location>
        <topology evidence="2">Multi-pass membrane protein</topology>
    </subcellularLocation>
    <subcellularLocation>
        <location evidence="1">Microsome membrane</location>
        <topology evidence="1">Multi-pass membrane protein</topology>
    </subcellularLocation>
</comment>
<comment type="catalytic activity">
    <reaction evidence="18">
        <text>a 3-oxo-5alpha-steroid + NADP(+) = a 3-oxo-Delta(4)-steroid + NADPH + H(+)</text>
        <dbReference type="Rhea" id="RHEA:54384"/>
        <dbReference type="ChEBI" id="CHEBI:13601"/>
        <dbReference type="ChEBI" id="CHEBI:15378"/>
        <dbReference type="ChEBI" id="CHEBI:47909"/>
        <dbReference type="ChEBI" id="CHEBI:57783"/>
        <dbReference type="ChEBI" id="CHEBI:58349"/>
        <dbReference type="EC" id="1.3.1.22"/>
    </reaction>
</comment>
<feature type="transmembrane region" description="Helical" evidence="18">
    <location>
        <begin position="83"/>
        <end position="103"/>
    </location>
</feature>
<dbReference type="AlphaFoldDB" id="F6QCA4"/>
<dbReference type="GO" id="GO:0047751">
    <property type="term" value="F:3-oxo-5-alpha-steroid 4-dehydrogenase (NADP+) activity"/>
    <property type="evidence" value="ECO:0007669"/>
    <property type="project" value="UniProtKB-EC"/>
</dbReference>
<evidence type="ECO:0000256" key="15">
    <source>
        <dbReference type="ARBA" id="ARBA00048292"/>
    </source>
</evidence>
<feature type="domain" description="3-oxo-5-alpha-steroid 4-dehydrogenase C-terminal" evidence="19">
    <location>
        <begin position="108"/>
        <end position="249"/>
    </location>
</feature>
<dbReference type="PIRSF" id="PIRSF015596">
    <property type="entry name" value="5_alpha-SR2"/>
    <property type="match status" value="1"/>
</dbReference>
<keyword evidence="5" id="KW-0221">Differentiation</keyword>
<dbReference type="PANTHER" id="PTHR10556">
    <property type="entry name" value="3-OXO-5-ALPHA-STEROID 4-DEHYDROGENASE"/>
    <property type="match status" value="1"/>
</dbReference>
<keyword evidence="7" id="KW-0492">Microsome</keyword>
<dbReference type="InterPro" id="IPR001104">
    <property type="entry name" value="3-oxo-5_a-steroid_4-DH_C"/>
</dbReference>
<evidence type="ECO:0000256" key="11">
    <source>
        <dbReference type="ARBA" id="ARBA00023002"/>
    </source>
</evidence>
<evidence type="ECO:0000256" key="6">
    <source>
        <dbReference type="ARBA" id="ARBA00022824"/>
    </source>
</evidence>
<protein>
    <recommendedName>
        <fullName evidence="18">3-oxo-5-alpha-steroid 4-dehydrogenase</fullName>
        <ecNumber evidence="18">1.3.1.22</ecNumber>
    </recommendedName>
</protein>
<comment type="catalytic activity">
    <reaction evidence="15">
        <text>5alpha-pregnane-3,20-dione + NADP(+) = progesterone + NADPH + H(+)</text>
        <dbReference type="Rhea" id="RHEA:21952"/>
        <dbReference type="ChEBI" id="CHEBI:15378"/>
        <dbReference type="ChEBI" id="CHEBI:17026"/>
        <dbReference type="ChEBI" id="CHEBI:28952"/>
        <dbReference type="ChEBI" id="CHEBI:57783"/>
        <dbReference type="ChEBI" id="CHEBI:58349"/>
        <dbReference type="EC" id="1.3.1.22"/>
    </reaction>
    <physiologicalReaction direction="right-to-left" evidence="15">
        <dbReference type="Rhea" id="RHEA:21954"/>
    </physiologicalReaction>
</comment>
<comment type="catalytic activity">
    <reaction evidence="17">
        <text>17beta-hydroxy-5alpha-androstan-3-one + NADP(+) = testosterone + NADPH + H(+)</text>
        <dbReference type="Rhea" id="RHEA:50820"/>
        <dbReference type="ChEBI" id="CHEBI:15378"/>
        <dbReference type="ChEBI" id="CHEBI:16330"/>
        <dbReference type="ChEBI" id="CHEBI:17347"/>
        <dbReference type="ChEBI" id="CHEBI:57783"/>
        <dbReference type="ChEBI" id="CHEBI:58349"/>
        <dbReference type="EC" id="1.3.1.22"/>
    </reaction>
    <physiologicalReaction direction="right-to-left" evidence="17">
        <dbReference type="Rhea" id="RHEA:50822"/>
    </physiologicalReaction>
</comment>
<evidence type="ECO:0000256" key="8">
    <source>
        <dbReference type="ARBA" id="ARBA00022857"/>
    </source>
</evidence>
<comment type="function">
    <text evidence="14 18">Converts testosterone into 5-alpha-dihydrotestosterone and progesterone or corticosterone into their corresponding 5-alpha-3-oxosteroids. It plays a central role in sexual differentiation and androgen physiology.</text>
</comment>
<dbReference type="Bgee" id="ENSMODG00000002043">
    <property type="expression patterns" value="Expressed in spermatocyte and 18 other cell types or tissues"/>
</dbReference>
<evidence type="ECO:0000256" key="3">
    <source>
        <dbReference type="ARBA" id="ARBA00007742"/>
    </source>
</evidence>
<reference evidence="20" key="3">
    <citation type="submission" date="2025-09" db="UniProtKB">
        <authorList>
            <consortium name="Ensembl"/>
        </authorList>
    </citation>
    <scope>IDENTIFICATION</scope>
</reference>
<evidence type="ECO:0000313" key="21">
    <source>
        <dbReference type="Proteomes" id="UP000002280"/>
    </source>
</evidence>
<evidence type="ECO:0000256" key="9">
    <source>
        <dbReference type="ARBA" id="ARBA00022928"/>
    </source>
</evidence>
<evidence type="ECO:0000256" key="5">
    <source>
        <dbReference type="ARBA" id="ARBA00022782"/>
    </source>
</evidence>
<dbReference type="PANTHER" id="PTHR10556:SF57">
    <property type="entry name" value="3-OXO-5-ALPHA-STEROID 4-DEHYDROGENASE 1"/>
    <property type="match status" value="1"/>
</dbReference>
<keyword evidence="12" id="KW-0443">Lipid metabolism</keyword>
<dbReference type="GO" id="GO:0006702">
    <property type="term" value="P:androgen biosynthetic process"/>
    <property type="evidence" value="ECO:0000318"/>
    <property type="project" value="GO_Central"/>
</dbReference>
<evidence type="ECO:0000256" key="17">
    <source>
        <dbReference type="ARBA" id="ARBA00049397"/>
    </source>
</evidence>
<keyword evidence="4 18" id="KW-0812">Transmembrane</keyword>
<dbReference type="Pfam" id="PF02544">
    <property type="entry name" value="Steroid_dh"/>
    <property type="match status" value="1"/>
</dbReference>
<dbReference type="EC" id="1.3.1.22" evidence="18"/>
<keyword evidence="21" id="KW-1185">Reference proteome</keyword>
<evidence type="ECO:0000259" key="19">
    <source>
        <dbReference type="Pfam" id="PF02544"/>
    </source>
</evidence>
<comment type="catalytic activity">
    <reaction evidence="16">
        <text>androst-4-ene-3,17-dione + NADPH + H(+) = 5alpha-androstan-3,17-dione + NADP(+)</text>
        <dbReference type="Rhea" id="RHEA:50816"/>
        <dbReference type="ChEBI" id="CHEBI:15378"/>
        <dbReference type="ChEBI" id="CHEBI:15994"/>
        <dbReference type="ChEBI" id="CHEBI:16422"/>
        <dbReference type="ChEBI" id="CHEBI:57783"/>
        <dbReference type="ChEBI" id="CHEBI:58349"/>
    </reaction>
    <physiologicalReaction direction="left-to-right" evidence="16">
        <dbReference type="Rhea" id="RHEA:50817"/>
    </physiologicalReaction>
</comment>
<dbReference type="GO" id="GO:0005789">
    <property type="term" value="C:endoplasmic reticulum membrane"/>
    <property type="evidence" value="ECO:0007669"/>
    <property type="project" value="UniProtKB-SubCell"/>
</dbReference>
<dbReference type="GO" id="GO:0003865">
    <property type="term" value="F:3-oxo-5-alpha-steroid 4-dehydrogenase activity"/>
    <property type="evidence" value="ECO:0000318"/>
    <property type="project" value="GO_Central"/>
</dbReference>
<dbReference type="ExpressionAtlas" id="F6QCA4">
    <property type="expression patterns" value="baseline"/>
</dbReference>
<feature type="transmembrane region" description="Helical" evidence="18">
    <location>
        <begin position="12"/>
        <end position="31"/>
    </location>
</feature>
<feature type="transmembrane region" description="Helical" evidence="18">
    <location>
        <begin position="148"/>
        <end position="165"/>
    </location>
</feature>
<dbReference type="Ensembl" id="ENSMODT00000002543.3">
    <property type="protein sequence ID" value="ENSMODP00000002491.3"/>
    <property type="gene ID" value="ENSMODG00000002043.4"/>
</dbReference>
<dbReference type="FunFam" id="1.20.120.1630:FF:000002">
    <property type="entry name" value="Steroid 5 alpha-reductase 1"/>
    <property type="match status" value="1"/>
</dbReference>
<feature type="transmembrane region" description="Helical" evidence="18">
    <location>
        <begin position="109"/>
        <end position="127"/>
    </location>
</feature>
<evidence type="ECO:0000256" key="7">
    <source>
        <dbReference type="ARBA" id="ARBA00022848"/>
    </source>
</evidence>
<evidence type="ECO:0000313" key="20">
    <source>
        <dbReference type="Ensembl" id="ENSMODP00000002491.3"/>
    </source>
</evidence>